<feature type="compositionally biased region" description="Polar residues" evidence="1">
    <location>
        <begin position="86"/>
        <end position="100"/>
    </location>
</feature>
<organism evidence="2 3">
    <name type="scientific">Acanthaster planci</name>
    <name type="common">Crown-of-thorns starfish</name>
    <dbReference type="NCBI Taxonomy" id="133434"/>
    <lineage>
        <taxon>Eukaryota</taxon>
        <taxon>Metazoa</taxon>
        <taxon>Echinodermata</taxon>
        <taxon>Eleutherozoa</taxon>
        <taxon>Asterozoa</taxon>
        <taxon>Asteroidea</taxon>
        <taxon>Valvatacea</taxon>
        <taxon>Valvatida</taxon>
        <taxon>Acanthasteridae</taxon>
        <taxon>Acanthaster</taxon>
    </lineage>
</organism>
<evidence type="ECO:0000313" key="2">
    <source>
        <dbReference type="Proteomes" id="UP000694845"/>
    </source>
</evidence>
<feature type="compositionally biased region" description="Basic and acidic residues" evidence="1">
    <location>
        <begin position="1142"/>
        <end position="1157"/>
    </location>
</feature>
<feature type="compositionally biased region" description="Polar residues" evidence="1">
    <location>
        <begin position="352"/>
        <end position="372"/>
    </location>
</feature>
<feature type="region of interest" description="Disordered" evidence="1">
    <location>
        <begin position="808"/>
        <end position="893"/>
    </location>
</feature>
<dbReference type="PANTHER" id="PTHR21937">
    <property type="entry name" value="CCDC66 DOMAIN-CONTAINING PROTEIN"/>
    <property type="match status" value="1"/>
</dbReference>
<feature type="region of interest" description="Disordered" evidence="1">
    <location>
        <begin position="412"/>
        <end position="485"/>
    </location>
</feature>
<feature type="compositionally biased region" description="Polar residues" evidence="1">
    <location>
        <begin position="431"/>
        <end position="447"/>
    </location>
</feature>
<dbReference type="OrthoDB" id="10072545at2759"/>
<feature type="region of interest" description="Disordered" evidence="1">
    <location>
        <begin position="723"/>
        <end position="789"/>
    </location>
</feature>
<feature type="compositionally biased region" description="Basic and acidic residues" evidence="1">
    <location>
        <begin position="1012"/>
        <end position="1033"/>
    </location>
</feature>
<feature type="compositionally biased region" description="Basic and acidic residues" evidence="1">
    <location>
        <begin position="962"/>
        <end position="973"/>
    </location>
</feature>
<reference evidence="3" key="1">
    <citation type="submission" date="2025-08" db="UniProtKB">
        <authorList>
            <consortium name="RefSeq"/>
        </authorList>
    </citation>
    <scope>IDENTIFICATION</scope>
</reference>
<dbReference type="RefSeq" id="XP_022111273.1">
    <property type="nucleotide sequence ID" value="XM_022255581.1"/>
</dbReference>
<dbReference type="Proteomes" id="UP000694845">
    <property type="component" value="Unplaced"/>
</dbReference>
<feature type="compositionally biased region" description="Low complexity" evidence="1">
    <location>
        <begin position="448"/>
        <end position="463"/>
    </location>
</feature>
<feature type="region of interest" description="Disordered" evidence="1">
    <location>
        <begin position="350"/>
        <end position="386"/>
    </location>
</feature>
<feature type="region of interest" description="Disordered" evidence="1">
    <location>
        <begin position="954"/>
        <end position="1157"/>
    </location>
</feature>
<dbReference type="InterPro" id="IPR031440">
    <property type="entry name" value="DUF4670"/>
</dbReference>
<name>A0A8B8A0I9_ACAPL</name>
<protein>
    <submittedName>
        <fullName evidence="3">Protein split ends-like isoform X2</fullName>
    </submittedName>
</protein>
<keyword evidence="2" id="KW-1185">Reference proteome</keyword>
<feature type="region of interest" description="Disordered" evidence="1">
    <location>
        <begin position="85"/>
        <end position="109"/>
    </location>
</feature>
<feature type="compositionally biased region" description="Basic and acidic residues" evidence="1">
    <location>
        <begin position="1041"/>
        <end position="1119"/>
    </location>
</feature>
<feature type="region of interest" description="Disordered" evidence="1">
    <location>
        <begin position="1301"/>
        <end position="1324"/>
    </location>
</feature>
<feature type="region of interest" description="Disordered" evidence="1">
    <location>
        <begin position="1182"/>
        <end position="1224"/>
    </location>
</feature>
<evidence type="ECO:0000256" key="1">
    <source>
        <dbReference type="SAM" id="MobiDB-lite"/>
    </source>
</evidence>
<feature type="compositionally biased region" description="Low complexity" evidence="1">
    <location>
        <begin position="696"/>
        <end position="706"/>
    </location>
</feature>
<feature type="compositionally biased region" description="Basic and acidic residues" evidence="1">
    <location>
        <begin position="1126"/>
        <end position="1135"/>
    </location>
</feature>
<feature type="compositionally biased region" description="Polar residues" evidence="1">
    <location>
        <begin position="413"/>
        <end position="423"/>
    </location>
</feature>
<feature type="compositionally biased region" description="Basic and acidic residues" evidence="1">
    <location>
        <begin position="1314"/>
        <end position="1324"/>
    </location>
</feature>
<dbReference type="GeneID" id="110990526"/>
<proteinExistence type="predicted"/>
<accession>A0A8B8A0I9</accession>
<feature type="compositionally biased region" description="Basic residues" evidence="1">
    <location>
        <begin position="1301"/>
        <end position="1313"/>
    </location>
</feature>
<sequence>MLSTLARGCGSWAGDLEVAKDGTVGHRKPVLVSSLAGEDTKFLEKSVNIPLRVKSAVGSAVANTSSTRLVPSADSLVNAIKEKTPKTQYSRPKSVCSSPQRPEAFREKLSRSKSAASIYSKKPKADLATNTSSSSTFAKYGTKFQSVSVQHARSKEALVKALTSSSEVKSHRPDGQIELPKTYMTRKGALMLFTTPENLLFSETDQKCYFKNDQDGKNIGKLSLTLGTVNKLTKSVLQYGSHLQNEDSDSDDNSFREETHMQFIRDEEGSQEVVDYRAQPGADFVFYLRDMQSRSMVRSLARTPSQQSLVSVDSAGELTAALQSIDHRGSPEVRATPEVRGLLSPDVRRLASPSQRLNLSSAGSVRQQSRSALSRPSTSASGRSSSLSAERLAASLKSSPYLGHPIKAPYPSNLVSYQPSQDTCPRHGSARSRQSSLVRQGSAHSTQSRIASSAHSVRSHVSSLGGASQGSKGMLTAEDCGLERPGSENAHSIALSHEGSLIVVNDDVSYHGDSIRSGGLSPQYYQGPEESLFEADFVVSNDVVTDMTSQHNDVTSFNADEDWPQEQQVYSPVHYYGSRPSTASHHTYISGTTSLPTTIQDSQLDPNTLPLEDRLDQDALLVDHDALLLDNPVEEDNTLDMLQESANSGQWPVDSGQERFSPALSARLKSPSSDCPPGSQAKSPSPRPQAVSPVPSGRSSMSQGRGQLETKALLADGYDILPSSTADKDEISSVSKGTSPLPSEKAVTSEPQVEGVLPTEGAVQDQQGSMSVSPSEVVPDHAPSLPAGQAGLADVVNRVRENEMGVPYTTLVPPKLGPTVDKTAKVGGAAVRRSPSPEVKVTPEAKKPPAPSKKISKLDLGSLKSMVKPPAAKSQSPRVGRKSKAKGVRPKATGVQFIDSLNIDSYQGPSEDEVEKMVQEELAKELETSQLDEEGESMPFLVVPEERVDDAASLATDDEALEKELKKQAEPGKMKKSKKSLAKEKAALREARRQEKVRREEELKALERKKKEKEEQKRREKIAEQRRIQVAKEELEDAAQEAERAAQAEEEARQMLLDARRQAREERETRRKAELEKRKLEKEQQRQERRKMEEAARLREQEMAERLASAAEKRRLREEAEWESQEQERLEQEEREREEEEEKRRLEEEEERIRELEREAEEEAIARLVKEREEAERRMRIAREEAERQRQEEERLRLEEEKRKADEEERQKRQEAEAERKRQEELERIKKIQKLEEEARERVQRELARRRAWALRRRELNQAQRDHLNSMRQTQGMTRPWVFSYYVHWPKENYERRMFVAKKKSFRPRPKPKPKPDAEGQGKP</sequence>
<dbReference type="PANTHER" id="PTHR21937:SF6">
    <property type="entry name" value="CCDC66 DOMAIN-CONTAINING PROTEIN"/>
    <property type="match status" value="1"/>
</dbReference>
<feature type="compositionally biased region" description="Low complexity" evidence="1">
    <location>
        <begin position="373"/>
        <end position="386"/>
    </location>
</feature>
<evidence type="ECO:0000313" key="3">
    <source>
        <dbReference type="RefSeq" id="XP_022111273.1"/>
    </source>
</evidence>
<gene>
    <name evidence="3" type="primary">LOC110990526</name>
</gene>
<feature type="compositionally biased region" description="Basic residues" evidence="1">
    <location>
        <begin position="879"/>
        <end position="889"/>
    </location>
</feature>
<feature type="region of interest" description="Disordered" evidence="1">
    <location>
        <begin position="667"/>
        <end position="706"/>
    </location>
</feature>
<feature type="compositionally biased region" description="Polar residues" evidence="1">
    <location>
        <begin position="732"/>
        <end position="741"/>
    </location>
</feature>
<feature type="compositionally biased region" description="Polar residues" evidence="1">
    <location>
        <begin position="764"/>
        <end position="774"/>
    </location>
</feature>
<feature type="compositionally biased region" description="Basic and acidic residues" evidence="1">
    <location>
        <begin position="981"/>
        <end position="1006"/>
    </location>
</feature>